<dbReference type="RefSeq" id="XP_001419858.1">
    <property type="nucleotide sequence ID" value="XM_001419821.1"/>
</dbReference>
<evidence type="ECO:0000259" key="1">
    <source>
        <dbReference type="PROSITE" id="PS51186"/>
    </source>
</evidence>
<dbReference type="GeneID" id="5003526"/>
<dbReference type="OrthoDB" id="498529at2759"/>
<dbReference type="eggNOG" id="ENOG502QVM2">
    <property type="taxonomic scope" value="Eukaryota"/>
</dbReference>
<dbReference type="HOGENOM" id="CLU_1542633_0_0_1"/>
<dbReference type="PANTHER" id="PTHR47876:SF2">
    <property type="entry name" value="GCN5-RELATED N-ACETYLTRANSFERASE 7, CHLOROPLASTIC"/>
    <property type="match status" value="1"/>
</dbReference>
<dbReference type="Pfam" id="PF00583">
    <property type="entry name" value="Acetyltransf_1"/>
    <property type="match status" value="1"/>
</dbReference>
<dbReference type="CDD" id="cd04301">
    <property type="entry name" value="NAT_SF"/>
    <property type="match status" value="1"/>
</dbReference>
<sequence>MKIENETTSLTNKLCGAEVGYENVKVVLIVARAPASSAQYDIREFDPASLSVRDGAETSLIVGSLDINIGDRLPAEELAGTRSLGRRAYLSNVGVAPAARRTGVASRMIERASIIARDEYAVHTLYVHVQHDNDAAIALYERSDFIREAQETAGAESSLGRPARVLLRRDLRIH</sequence>
<evidence type="ECO:0000313" key="2">
    <source>
        <dbReference type="EMBL" id="ABO98151.1"/>
    </source>
</evidence>
<dbReference type="SUPFAM" id="SSF55729">
    <property type="entry name" value="Acyl-CoA N-acyltransferases (Nat)"/>
    <property type="match status" value="1"/>
</dbReference>
<dbReference type="AlphaFoldDB" id="A4S355"/>
<organism evidence="2 3">
    <name type="scientific">Ostreococcus lucimarinus (strain CCE9901)</name>
    <dbReference type="NCBI Taxonomy" id="436017"/>
    <lineage>
        <taxon>Eukaryota</taxon>
        <taxon>Viridiplantae</taxon>
        <taxon>Chlorophyta</taxon>
        <taxon>Mamiellophyceae</taxon>
        <taxon>Mamiellales</taxon>
        <taxon>Bathycoccaceae</taxon>
        <taxon>Ostreococcus</taxon>
    </lineage>
</organism>
<dbReference type="GO" id="GO:0016747">
    <property type="term" value="F:acyltransferase activity, transferring groups other than amino-acyl groups"/>
    <property type="evidence" value="ECO:0007669"/>
    <property type="project" value="InterPro"/>
</dbReference>
<dbReference type="PROSITE" id="PS51186">
    <property type="entry name" value="GNAT"/>
    <property type="match status" value="1"/>
</dbReference>
<dbReference type="EMBL" id="CP000589">
    <property type="protein sequence ID" value="ABO98151.1"/>
    <property type="molecule type" value="Genomic_DNA"/>
</dbReference>
<dbReference type="Gramene" id="ABO98151">
    <property type="protein sequence ID" value="ABO98151"/>
    <property type="gene ID" value="OSTLU_33679"/>
</dbReference>
<name>A4S355_OSTLU</name>
<feature type="domain" description="N-acetyltransferase" evidence="1">
    <location>
        <begin position="29"/>
        <end position="172"/>
    </location>
</feature>
<dbReference type="InterPro" id="IPR000182">
    <property type="entry name" value="GNAT_dom"/>
</dbReference>
<keyword evidence="3" id="KW-1185">Reference proteome</keyword>
<gene>
    <name evidence="2" type="ORF">OSTLU_33679</name>
</gene>
<dbReference type="Proteomes" id="UP000001568">
    <property type="component" value="Chromosome 9"/>
</dbReference>
<dbReference type="KEGG" id="olu:OSTLU_33679"/>
<dbReference type="OMA" id="TGMKPEG"/>
<reference evidence="2 3" key="1">
    <citation type="journal article" date="2007" name="Proc. Natl. Acad. Sci. U.S.A.">
        <title>The tiny eukaryote Ostreococcus provides genomic insights into the paradox of plankton speciation.</title>
        <authorList>
            <person name="Palenik B."/>
            <person name="Grimwood J."/>
            <person name="Aerts A."/>
            <person name="Rouze P."/>
            <person name="Salamov A."/>
            <person name="Putnam N."/>
            <person name="Dupont C."/>
            <person name="Jorgensen R."/>
            <person name="Derelle E."/>
            <person name="Rombauts S."/>
            <person name="Zhou K."/>
            <person name="Otillar R."/>
            <person name="Merchant S.S."/>
            <person name="Podell S."/>
            <person name="Gaasterland T."/>
            <person name="Napoli C."/>
            <person name="Gendler K."/>
            <person name="Manuell A."/>
            <person name="Tai V."/>
            <person name="Vallon O."/>
            <person name="Piganeau G."/>
            <person name="Jancek S."/>
            <person name="Heijde M."/>
            <person name="Jabbari K."/>
            <person name="Bowler C."/>
            <person name="Lohr M."/>
            <person name="Robbens S."/>
            <person name="Werner G."/>
            <person name="Dubchak I."/>
            <person name="Pazour G.J."/>
            <person name="Ren Q."/>
            <person name="Paulsen I."/>
            <person name="Delwiche C."/>
            <person name="Schmutz J."/>
            <person name="Rokhsar D."/>
            <person name="Van de Peer Y."/>
            <person name="Moreau H."/>
            <person name="Grigoriev I.V."/>
        </authorList>
    </citation>
    <scope>NUCLEOTIDE SEQUENCE [LARGE SCALE GENOMIC DNA]</scope>
    <source>
        <strain evidence="2 3">CCE9901</strain>
    </source>
</reference>
<dbReference type="Gene3D" id="3.40.630.30">
    <property type="match status" value="1"/>
</dbReference>
<accession>A4S355</accession>
<protein>
    <recommendedName>
        <fullName evidence="1">N-acetyltransferase domain-containing protein</fullName>
    </recommendedName>
</protein>
<proteinExistence type="predicted"/>
<dbReference type="InterPro" id="IPR016181">
    <property type="entry name" value="Acyl_CoA_acyltransferase"/>
</dbReference>
<evidence type="ECO:0000313" key="3">
    <source>
        <dbReference type="Proteomes" id="UP000001568"/>
    </source>
</evidence>
<dbReference type="PANTHER" id="PTHR47876">
    <property type="entry name" value="OS08G0260000 PROTEIN"/>
    <property type="match status" value="1"/>
</dbReference>